<evidence type="ECO:0000313" key="3">
    <source>
        <dbReference type="Proteomes" id="UP000683360"/>
    </source>
</evidence>
<proteinExistence type="predicted"/>
<comment type="caution">
    <text evidence="2">The sequence shown here is derived from an EMBL/GenBank/DDBJ whole genome shotgun (WGS) entry which is preliminary data.</text>
</comment>
<gene>
    <name evidence="2" type="ORF">MEDL_1350</name>
</gene>
<dbReference type="OrthoDB" id="6057787at2759"/>
<dbReference type="InterPro" id="IPR000477">
    <property type="entry name" value="RT_dom"/>
</dbReference>
<dbReference type="Proteomes" id="UP000683360">
    <property type="component" value="Unassembled WGS sequence"/>
</dbReference>
<organism evidence="2 3">
    <name type="scientific">Mytilus edulis</name>
    <name type="common">Blue mussel</name>
    <dbReference type="NCBI Taxonomy" id="6550"/>
    <lineage>
        <taxon>Eukaryota</taxon>
        <taxon>Metazoa</taxon>
        <taxon>Spiralia</taxon>
        <taxon>Lophotrochozoa</taxon>
        <taxon>Mollusca</taxon>
        <taxon>Bivalvia</taxon>
        <taxon>Autobranchia</taxon>
        <taxon>Pteriomorphia</taxon>
        <taxon>Mytilida</taxon>
        <taxon>Mytiloidea</taxon>
        <taxon>Mytilidae</taxon>
        <taxon>Mytilinae</taxon>
        <taxon>Mytilus</taxon>
    </lineage>
</organism>
<feature type="domain" description="Reverse transcriptase" evidence="1">
    <location>
        <begin position="1"/>
        <end position="95"/>
    </location>
</feature>
<dbReference type="PANTHER" id="PTHR47027">
    <property type="entry name" value="REVERSE TRANSCRIPTASE DOMAIN-CONTAINING PROTEIN"/>
    <property type="match status" value="1"/>
</dbReference>
<evidence type="ECO:0000259" key="1">
    <source>
        <dbReference type="PROSITE" id="PS50878"/>
    </source>
</evidence>
<dbReference type="InterPro" id="IPR016186">
    <property type="entry name" value="C-type_lectin-like/link_sf"/>
</dbReference>
<name>A0A8S3PRE8_MYTED</name>
<dbReference type="PROSITE" id="PS50878">
    <property type="entry name" value="RT_POL"/>
    <property type="match status" value="1"/>
</dbReference>
<dbReference type="Gene3D" id="3.10.100.10">
    <property type="entry name" value="Mannose-Binding Protein A, subunit A"/>
    <property type="match status" value="1"/>
</dbReference>
<dbReference type="CDD" id="cd00037">
    <property type="entry name" value="CLECT"/>
    <property type="match status" value="1"/>
</dbReference>
<sequence>MNDNRTSDYISLNGYLIYLLLFADDTVLFGKTPEALQFLLDKLFVYCTKWKIGVNKDKTEVVVFRKGWQRVNHSWHYDNTELKVVDHYVYLGVLLHYNGKFQQTQKRLAGQGSRALAALLNSLRSTYISPEQQCAMFDSLVMSILNYASEQCILHRDSFIYSTPSEQGGGWKFYSIKEGSSRCPSSNGFIYNGILDLCFNLNTPMTINYPFFKQFCGNMNAELVRIDTTDKQQFIELITENRTTERICIQGTDNLTAPIWTFDDGTDNLTEPIWTFDDGTLMTFFNWDLARLQPDGRQGNIEMYTGYKWHDLEDVSSSPCIPICERR</sequence>
<dbReference type="SUPFAM" id="SSF56436">
    <property type="entry name" value="C-type lectin-like"/>
    <property type="match status" value="1"/>
</dbReference>
<evidence type="ECO:0000313" key="2">
    <source>
        <dbReference type="EMBL" id="CAG2185786.1"/>
    </source>
</evidence>
<reference evidence="2" key="1">
    <citation type="submission" date="2021-03" db="EMBL/GenBank/DDBJ databases">
        <authorList>
            <person name="Bekaert M."/>
        </authorList>
    </citation>
    <scope>NUCLEOTIDE SEQUENCE</scope>
</reference>
<dbReference type="InterPro" id="IPR016187">
    <property type="entry name" value="CTDL_fold"/>
</dbReference>
<dbReference type="Pfam" id="PF00059">
    <property type="entry name" value="Lectin_C"/>
    <property type="match status" value="1"/>
</dbReference>
<protein>
    <recommendedName>
        <fullName evidence="1">Reverse transcriptase domain-containing protein</fullName>
    </recommendedName>
</protein>
<dbReference type="EMBL" id="CAJPWZ010000099">
    <property type="protein sequence ID" value="CAG2185786.1"/>
    <property type="molecule type" value="Genomic_DNA"/>
</dbReference>
<accession>A0A8S3PRE8</accession>
<dbReference type="PANTHER" id="PTHR47027:SF20">
    <property type="entry name" value="REVERSE TRANSCRIPTASE-LIKE PROTEIN WITH RNA-DIRECTED DNA POLYMERASE DOMAIN"/>
    <property type="match status" value="1"/>
</dbReference>
<dbReference type="Pfam" id="PF00078">
    <property type="entry name" value="RVT_1"/>
    <property type="match status" value="1"/>
</dbReference>
<dbReference type="InterPro" id="IPR001304">
    <property type="entry name" value="C-type_lectin-like"/>
</dbReference>
<keyword evidence="3" id="KW-1185">Reference proteome</keyword>
<dbReference type="AlphaFoldDB" id="A0A8S3PRE8"/>